<dbReference type="InterPro" id="IPR051359">
    <property type="entry name" value="CaCA_antiporter"/>
</dbReference>
<dbReference type="PANTHER" id="PTHR12266">
    <property type="entry name" value="NA+/CA2+ K+ INDEPENDENT EXCHANGER"/>
    <property type="match status" value="1"/>
</dbReference>
<feature type="transmembrane region" description="Helical" evidence="12">
    <location>
        <begin position="450"/>
        <end position="467"/>
    </location>
</feature>
<dbReference type="GO" id="GO:0006813">
    <property type="term" value="P:potassium ion transport"/>
    <property type="evidence" value="ECO:0007669"/>
    <property type="project" value="UniProtKB-KW"/>
</dbReference>
<dbReference type="EMBL" id="JARAOO010000004">
    <property type="protein sequence ID" value="KAJ7971963.1"/>
    <property type="molecule type" value="Genomic_DNA"/>
</dbReference>
<feature type="transmembrane region" description="Helical" evidence="12">
    <location>
        <begin position="359"/>
        <end position="383"/>
    </location>
</feature>
<evidence type="ECO:0000256" key="9">
    <source>
        <dbReference type="ARBA" id="ARBA00023136"/>
    </source>
</evidence>
<evidence type="ECO:0000256" key="11">
    <source>
        <dbReference type="ARBA" id="ARBA00038187"/>
    </source>
</evidence>
<feature type="domain" description="Sodium/calcium exchanger membrane region" evidence="13">
    <location>
        <begin position="17"/>
        <end position="161"/>
    </location>
</feature>
<dbReference type="Proteomes" id="UP001163823">
    <property type="component" value="Chromosome 4"/>
</dbReference>
<dbReference type="GO" id="GO:0008324">
    <property type="term" value="F:monoatomic cation transmembrane transporter activity"/>
    <property type="evidence" value="ECO:0007669"/>
    <property type="project" value="TreeGrafter"/>
</dbReference>
<evidence type="ECO:0000256" key="8">
    <source>
        <dbReference type="ARBA" id="ARBA00023053"/>
    </source>
</evidence>
<feature type="transmembrane region" description="Helical" evidence="12">
    <location>
        <begin position="88"/>
        <end position="107"/>
    </location>
</feature>
<proteinExistence type="inferred from homology"/>
<feature type="transmembrane region" description="Helical" evidence="12">
    <location>
        <begin position="305"/>
        <end position="324"/>
    </location>
</feature>
<feature type="transmembrane region" description="Helical" evidence="12">
    <location>
        <begin position="119"/>
        <end position="139"/>
    </location>
</feature>
<evidence type="ECO:0000313" key="15">
    <source>
        <dbReference type="Proteomes" id="UP001163823"/>
    </source>
</evidence>
<keyword evidence="10" id="KW-0406">Ion transport</keyword>
<feature type="transmembrane region" description="Helical" evidence="12">
    <location>
        <begin position="479"/>
        <end position="500"/>
    </location>
</feature>
<dbReference type="Gene3D" id="1.20.1420.30">
    <property type="entry name" value="NCX, central ion-binding region"/>
    <property type="match status" value="2"/>
</dbReference>
<dbReference type="KEGG" id="qsa:O6P43_009920"/>
<dbReference type="InterPro" id="IPR044880">
    <property type="entry name" value="NCX_ion-bd_dom_sf"/>
</dbReference>
<keyword evidence="4" id="KW-0633">Potassium transport</keyword>
<feature type="transmembrane region" description="Helical" evidence="12">
    <location>
        <begin position="145"/>
        <end position="168"/>
    </location>
</feature>
<comment type="subcellular location">
    <subcellularLocation>
        <location evidence="1">Membrane</location>
        <topology evidence="1">Multi-pass membrane protein</topology>
    </subcellularLocation>
</comment>
<comment type="caution">
    <text evidence="14">The sequence shown here is derived from an EMBL/GenBank/DDBJ whole genome shotgun (WGS) entry which is preliminary data.</text>
</comment>
<feature type="transmembrane region" description="Helical" evidence="12">
    <location>
        <begin position="404"/>
        <end position="430"/>
    </location>
</feature>
<keyword evidence="9 12" id="KW-0472">Membrane</keyword>
<dbReference type="GO" id="GO:0015297">
    <property type="term" value="F:antiporter activity"/>
    <property type="evidence" value="ECO:0007669"/>
    <property type="project" value="UniProtKB-KW"/>
</dbReference>
<evidence type="ECO:0000256" key="5">
    <source>
        <dbReference type="ARBA" id="ARBA00022692"/>
    </source>
</evidence>
<feature type="transmembrane region" description="Helical" evidence="12">
    <location>
        <begin position="48"/>
        <end position="68"/>
    </location>
</feature>
<keyword evidence="5 12" id="KW-0812">Transmembrane</keyword>
<keyword evidence="7 12" id="KW-1133">Transmembrane helix</keyword>
<keyword evidence="3" id="KW-0050">Antiport</keyword>
<dbReference type="PANTHER" id="PTHR12266:SF24">
    <property type="entry name" value="CATION_CALCIUM EXCHANGER 1"/>
    <property type="match status" value="1"/>
</dbReference>
<keyword evidence="10" id="KW-0739">Sodium transport</keyword>
<evidence type="ECO:0000256" key="4">
    <source>
        <dbReference type="ARBA" id="ARBA00022538"/>
    </source>
</evidence>
<comment type="similarity">
    <text evidence="11">Belongs to the Ca(2+):cation antiporter (CaCA) (TC 2.A.19) family. Cation/calcium exchanger (CCX) subfamily.</text>
</comment>
<dbReference type="GO" id="GO:0016020">
    <property type="term" value="C:membrane"/>
    <property type="evidence" value="ECO:0007669"/>
    <property type="project" value="UniProtKB-SubCell"/>
</dbReference>
<accession>A0AAD7VDS5</accession>
<dbReference type="Pfam" id="PF01699">
    <property type="entry name" value="Na_Ca_ex"/>
    <property type="match status" value="2"/>
</dbReference>
<evidence type="ECO:0000256" key="10">
    <source>
        <dbReference type="ARBA" id="ARBA00023201"/>
    </source>
</evidence>
<evidence type="ECO:0000256" key="12">
    <source>
        <dbReference type="SAM" id="Phobius"/>
    </source>
</evidence>
<feature type="transmembrane region" description="Helical" evidence="12">
    <location>
        <begin position="336"/>
        <end position="353"/>
    </location>
</feature>
<feature type="transmembrane region" description="Helical" evidence="12">
    <location>
        <begin position="16"/>
        <end position="36"/>
    </location>
</feature>
<feature type="domain" description="Sodium/calcium exchanger membrane region" evidence="13">
    <location>
        <begin position="340"/>
        <end position="492"/>
    </location>
</feature>
<keyword evidence="2" id="KW-0813">Transport</keyword>
<evidence type="ECO:0000313" key="14">
    <source>
        <dbReference type="EMBL" id="KAJ7971963.1"/>
    </source>
</evidence>
<keyword evidence="8" id="KW-0915">Sodium</keyword>
<reference evidence="14" key="1">
    <citation type="journal article" date="2023" name="Science">
        <title>Elucidation of the pathway for biosynthesis of saponin adjuvants from the soapbark tree.</title>
        <authorList>
            <person name="Reed J."/>
            <person name="Orme A."/>
            <person name="El-Demerdash A."/>
            <person name="Owen C."/>
            <person name="Martin L.B.B."/>
            <person name="Misra R.C."/>
            <person name="Kikuchi S."/>
            <person name="Rejzek M."/>
            <person name="Martin A.C."/>
            <person name="Harkess A."/>
            <person name="Leebens-Mack J."/>
            <person name="Louveau T."/>
            <person name="Stephenson M.J."/>
            <person name="Osbourn A."/>
        </authorList>
    </citation>
    <scope>NUCLEOTIDE SEQUENCE</scope>
    <source>
        <strain evidence="14">S10</strain>
    </source>
</reference>
<name>A0AAD7VDS5_QUISA</name>
<dbReference type="AlphaFoldDB" id="A0AAD7VDS5"/>
<evidence type="ECO:0000256" key="3">
    <source>
        <dbReference type="ARBA" id="ARBA00022449"/>
    </source>
</evidence>
<evidence type="ECO:0000256" key="6">
    <source>
        <dbReference type="ARBA" id="ARBA00022958"/>
    </source>
</evidence>
<evidence type="ECO:0000256" key="1">
    <source>
        <dbReference type="ARBA" id="ARBA00004141"/>
    </source>
</evidence>
<dbReference type="GO" id="GO:0006814">
    <property type="term" value="P:sodium ion transport"/>
    <property type="evidence" value="ECO:0007669"/>
    <property type="project" value="UniProtKB-KW"/>
</dbReference>
<sequence length="502" mass="54582">MAGLTSISQSKKLSLVLLWLLILLYLLGNTASIYFCSSLESLSKILKLSPSLAGITLLSLGNGAPDVFASVVSFTSTSKNGDLGLNGILGGVFFVSNFVIGIISILVSPNQIEVDKATFIRDVIFLIFSLCALLLIILIGKINLWGASCFVSIYFFYVCTVSATHLVYRSESEMKENQFSVTPASKNLVLHSQEDLAEMGIPLLGYVDDEELPILAERVSNLGLGDKDQKQRNFINPNSLNCNCWGKLVQILELPLYLPRRLTIPVISEERWSKPYAVISVTLAPFLLAALFNSQWENVGSRSRLVTYTISGLIGMFLGNIAYLTTKQCSPPRKCLCLWLAGGFVMSVIWTYINAKELVSLLVSFGNIIGVSPSILGLTFLAWGNSLGDFITNSAMAMSGGKDGAQIAISGCYAGPMFNTLIGLGLPLVFTAWSEYPNSYVIPEDSSLCETLVFVVGGLLWALVVLPQKNMRLDKSLGVGSLSIYLCFLFLRMTKAIGVVTL</sequence>
<dbReference type="InterPro" id="IPR004837">
    <property type="entry name" value="NaCa_Exmemb"/>
</dbReference>
<evidence type="ECO:0000256" key="2">
    <source>
        <dbReference type="ARBA" id="ARBA00022448"/>
    </source>
</evidence>
<gene>
    <name evidence="14" type="ORF">O6P43_009920</name>
</gene>
<keyword evidence="15" id="KW-1185">Reference proteome</keyword>
<protein>
    <submittedName>
        <fullName evidence="14">Cation/calcium exchanger like</fullName>
    </submittedName>
</protein>
<keyword evidence="6" id="KW-0630">Potassium</keyword>
<evidence type="ECO:0000256" key="7">
    <source>
        <dbReference type="ARBA" id="ARBA00022989"/>
    </source>
</evidence>
<organism evidence="14 15">
    <name type="scientific">Quillaja saponaria</name>
    <name type="common">Soap bark tree</name>
    <dbReference type="NCBI Taxonomy" id="32244"/>
    <lineage>
        <taxon>Eukaryota</taxon>
        <taxon>Viridiplantae</taxon>
        <taxon>Streptophyta</taxon>
        <taxon>Embryophyta</taxon>
        <taxon>Tracheophyta</taxon>
        <taxon>Spermatophyta</taxon>
        <taxon>Magnoliopsida</taxon>
        <taxon>eudicotyledons</taxon>
        <taxon>Gunneridae</taxon>
        <taxon>Pentapetalae</taxon>
        <taxon>rosids</taxon>
        <taxon>fabids</taxon>
        <taxon>Fabales</taxon>
        <taxon>Quillajaceae</taxon>
        <taxon>Quillaja</taxon>
    </lineage>
</organism>
<evidence type="ECO:0000259" key="13">
    <source>
        <dbReference type="Pfam" id="PF01699"/>
    </source>
</evidence>